<gene>
    <name evidence="3" type="ORF">PP769_04250</name>
</gene>
<protein>
    <submittedName>
        <fullName evidence="3">Dienelactone hydrolase family protein</fullName>
    </submittedName>
</protein>
<dbReference type="InterPro" id="IPR002925">
    <property type="entry name" value="Dienelactn_hydro"/>
</dbReference>
<accession>A0AA96GD89</accession>
<evidence type="ECO:0000256" key="1">
    <source>
        <dbReference type="SAM" id="SignalP"/>
    </source>
</evidence>
<dbReference type="InterPro" id="IPR029058">
    <property type="entry name" value="AB_hydrolase_fold"/>
</dbReference>
<dbReference type="AlphaFoldDB" id="A0AA96GD89"/>
<dbReference type="InterPro" id="IPR050261">
    <property type="entry name" value="FrsA_esterase"/>
</dbReference>
<dbReference type="EMBL" id="CP116967">
    <property type="protein sequence ID" value="WNM58987.1"/>
    <property type="molecule type" value="Genomic_DNA"/>
</dbReference>
<dbReference type="Pfam" id="PF01738">
    <property type="entry name" value="DLH"/>
    <property type="match status" value="1"/>
</dbReference>
<dbReference type="RefSeq" id="WP_312645586.1">
    <property type="nucleotide sequence ID" value="NZ_CP116967.1"/>
</dbReference>
<sequence>MNYFHRSGLCLLMIACVWSSQVDARVQITTVPYNHGKVVLEGVVAWDDEIKGKRPGILVVHEWWGLNEYARTRTEQLAALGYVAVAVDMYGKGKVTTHPDEARQWMLQTTANVKIWQARAKEGLRLLQTNPLVDQTRLAAIGYCFGGATVMQMVYDGAPVKGVVSFHGSLPLPSASSAIKSSVKMLIAHGEADPFLSQDHITKFKHALDEAGLDWHMVIYGGAQHGFTNPSANQYGMTGVQYQEQADRRSWEHMKLFFDELFQ</sequence>
<evidence type="ECO:0000313" key="4">
    <source>
        <dbReference type="Proteomes" id="UP001302719"/>
    </source>
</evidence>
<dbReference type="KEGG" id="nall:PP769_04250"/>
<dbReference type="Proteomes" id="UP001302719">
    <property type="component" value="Chromosome"/>
</dbReference>
<name>A0AA96GD89_9BACT</name>
<dbReference type="PANTHER" id="PTHR22946:SF0">
    <property type="entry name" value="DIENELACTONE HYDROLASE DOMAIN-CONTAINING PROTEIN"/>
    <property type="match status" value="1"/>
</dbReference>
<evidence type="ECO:0000313" key="3">
    <source>
        <dbReference type="EMBL" id="WNM58987.1"/>
    </source>
</evidence>
<dbReference type="SUPFAM" id="SSF53474">
    <property type="entry name" value="alpha/beta-Hydrolases"/>
    <property type="match status" value="1"/>
</dbReference>
<keyword evidence="4" id="KW-1185">Reference proteome</keyword>
<evidence type="ECO:0000259" key="2">
    <source>
        <dbReference type="Pfam" id="PF01738"/>
    </source>
</evidence>
<feature type="domain" description="Dienelactone hydrolase" evidence="2">
    <location>
        <begin position="42"/>
        <end position="260"/>
    </location>
</feature>
<feature type="signal peptide" evidence="1">
    <location>
        <begin position="1"/>
        <end position="24"/>
    </location>
</feature>
<organism evidence="3 4">
    <name type="scientific">Candidatus Nitrospira allomarina</name>
    <dbReference type="NCBI Taxonomy" id="3020900"/>
    <lineage>
        <taxon>Bacteria</taxon>
        <taxon>Pseudomonadati</taxon>
        <taxon>Nitrospirota</taxon>
        <taxon>Nitrospiria</taxon>
        <taxon>Nitrospirales</taxon>
        <taxon>Nitrospiraceae</taxon>
        <taxon>Nitrospira</taxon>
    </lineage>
</organism>
<dbReference type="GO" id="GO:0016787">
    <property type="term" value="F:hydrolase activity"/>
    <property type="evidence" value="ECO:0007669"/>
    <property type="project" value="UniProtKB-KW"/>
</dbReference>
<reference evidence="3 4" key="1">
    <citation type="submission" date="2023-01" db="EMBL/GenBank/DDBJ databases">
        <title>Cultivation and genomic characterization of new, ubiquitous marine nitrite-oxidizing bacteria from the Nitrospirales.</title>
        <authorList>
            <person name="Mueller A.J."/>
            <person name="Daebeler A."/>
            <person name="Herbold C.W."/>
            <person name="Kirkegaard R.H."/>
            <person name="Daims H."/>
        </authorList>
    </citation>
    <scope>NUCLEOTIDE SEQUENCE [LARGE SCALE GENOMIC DNA]</scope>
    <source>
        <strain evidence="3 4">VA</strain>
    </source>
</reference>
<keyword evidence="3" id="KW-0378">Hydrolase</keyword>
<keyword evidence="1" id="KW-0732">Signal</keyword>
<dbReference type="Gene3D" id="3.40.50.1820">
    <property type="entry name" value="alpha/beta hydrolase"/>
    <property type="match status" value="1"/>
</dbReference>
<dbReference type="PANTHER" id="PTHR22946">
    <property type="entry name" value="DIENELACTONE HYDROLASE DOMAIN-CONTAINING PROTEIN-RELATED"/>
    <property type="match status" value="1"/>
</dbReference>
<feature type="chain" id="PRO_5041649343" evidence="1">
    <location>
        <begin position="25"/>
        <end position="263"/>
    </location>
</feature>
<proteinExistence type="predicted"/>